<gene>
    <name evidence="2" type="ORF">PHLGIDRAFT_19570</name>
</gene>
<feature type="region of interest" description="Disordered" evidence="1">
    <location>
        <begin position="201"/>
        <end position="228"/>
    </location>
</feature>
<dbReference type="AlphaFoldDB" id="A0A0C3PIT0"/>
<protein>
    <submittedName>
        <fullName evidence="2">Uncharacterized protein</fullName>
    </submittedName>
</protein>
<feature type="compositionally biased region" description="Low complexity" evidence="1">
    <location>
        <begin position="205"/>
        <end position="219"/>
    </location>
</feature>
<organism evidence="2 3">
    <name type="scientific">Phlebiopsis gigantea (strain 11061_1 CR5-6)</name>
    <name type="common">White-rot fungus</name>
    <name type="synonym">Peniophora gigantea</name>
    <dbReference type="NCBI Taxonomy" id="745531"/>
    <lineage>
        <taxon>Eukaryota</taxon>
        <taxon>Fungi</taxon>
        <taxon>Dikarya</taxon>
        <taxon>Basidiomycota</taxon>
        <taxon>Agaricomycotina</taxon>
        <taxon>Agaricomycetes</taxon>
        <taxon>Polyporales</taxon>
        <taxon>Phanerochaetaceae</taxon>
        <taxon>Phlebiopsis</taxon>
    </lineage>
</organism>
<reference evidence="2 3" key="1">
    <citation type="journal article" date="2014" name="PLoS Genet.">
        <title>Analysis of the Phlebiopsis gigantea genome, transcriptome and secretome provides insight into its pioneer colonization strategies of wood.</title>
        <authorList>
            <person name="Hori C."/>
            <person name="Ishida T."/>
            <person name="Igarashi K."/>
            <person name="Samejima M."/>
            <person name="Suzuki H."/>
            <person name="Master E."/>
            <person name="Ferreira P."/>
            <person name="Ruiz-Duenas F.J."/>
            <person name="Held B."/>
            <person name="Canessa P."/>
            <person name="Larrondo L.F."/>
            <person name="Schmoll M."/>
            <person name="Druzhinina I.S."/>
            <person name="Kubicek C.P."/>
            <person name="Gaskell J.A."/>
            <person name="Kersten P."/>
            <person name="St John F."/>
            <person name="Glasner J."/>
            <person name="Sabat G."/>
            <person name="Splinter BonDurant S."/>
            <person name="Syed K."/>
            <person name="Yadav J."/>
            <person name="Mgbeahuruike A.C."/>
            <person name="Kovalchuk A."/>
            <person name="Asiegbu F.O."/>
            <person name="Lackner G."/>
            <person name="Hoffmeister D."/>
            <person name="Rencoret J."/>
            <person name="Gutierrez A."/>
            <person name="Sun H."/>
            <person name="Lindquist E."/>
            <person name="Barry K."/>
            <person name="Riley R."/>
            <person name="Grigoriev I.V."/>
            <person name="Henrissat B."/>
            <person name="Kues U."/>
            <person name="Berka R.M."/>
            <person name="Martinez A.T."/>
            <person name="Covert S.F."/>
            <person name="Blanchette R.A."/>
            <person name="Cullen D."/>
        </authorList>
    </citation>
    <scope>NUCLEOTIDE SEQUENCE [LARGE SCALE GENOMIC DNA]</scope>
    <source>
        <strain evidence="2 3">11061_1 CR5-6</strain>
    </source>
</reference>
<sequence length="228" mass="25847">MTEYDYSPEAYEKYVENQSRVSNWVSDQSGRYNQYSNPFTGRTTSVPPPSHSSHHSSRRTDRSHHSSSTTSPVRARSSRPEPHRSFTAPVQSDYRSSSQGSRSHHGSTSPTSYVSNGTYVSYNHDPYKPKARQQDFYIDTSSKQIVLPRPRHGEQYMIYPPNGREVLVVNNDPYTYVHTSSGSPVRTVSPKKEAPLLKRLFTGFSASSKNTSRHSSSPSSRRDRSRSH</sequence>
<dbReference type="HOGENOM" id="CLU_1240773_0_0_1"/>
<dbReference type="OrthoDB" id="2976199at2759"/>
<evidence type="ECO:0000256" key="1">
    <source>
        <dbReference type="SAM" id="MobiDB-lite"/>
    </source>
</evidence>
<accession>A0A0C3PIT0</accession>
<feature type="compositionally biased region" description="Low complexity" evidence="1">
    <location>
        <begin position="91"/>
        <end position="109"/>
    </location>
</feature>
<evidence type="ECO:0000313" key="3">
    <source>
        <dbReference type="Proteomes" id="UP000053257"/>
    </source>
</evidence>
<feature type="compositionally biased region" description="Polar residues" evidence="1">
    <location>
        <begin position="16"/>
        <end position="41"/>
    </location>
</feature>
<dbReference type="EMBL" id="KN840530">
    <property type="protein sequence ID" value="KIP05928.1"/>
    <property type="molecule type" value="Genomic_DNA"/>
</dbReference>
<name>A0A0C3PIT0_PHLG1</name>
<keyword evidence="3" id="KW-1185">Reference proteome</keyword>
<dbReference type="Proteomes" id="UP000053257">
    <property type="component" value="Unassembled WGS sequence"/>
</dbReference>
<proteinExistence type="predicted"/>
<feature type="region of interest" description="Disordered" evidence="1">
    <location>
        <begin position="16"/>
        <end position="117"/>
    </location>
</feature>
<evidence type="ECO:0000313" key="2">
    <source>
        <dbReference type="EMBL" id="KIP05928.1"/>
    </source>
</evidence>